<dbReference type="Proteomes" id="UP000789405">
    <property type="component" value="Unassembled WGS sequence"/>
</dbReference>
<evidence type="ECO:0000313" key="1">
    <source>
        <dbReference type="EMBL" id="CAG8711354.1"/>
    </source>
</evidence>
<organism evidence="1 2">
    <name type="scientific">Dentiscutata erythropus</name>
    <dbReference type="NCBI Taxonomy" id="1348616"/>
    <lineage>
        <taxon>Eukaryota</taxon>
        <taxon>Fungi</taxon>
        <taxon>Fungi incertae sedis</taxon>
        <taxon>Mucoromycota</taxon>
        <taxon>Glomeromycotina</taxon>
        <taxon>Glomeromycetes</taxon>
        <taxon>Diversisporales</taxon>
        <taxon>Gigasporaceae</taxon>
        <taxon>Dentiscutata</taxon>
    </lineage>
</organism>
<keyword evidence="2" id="KW-1185">Reference proteome</keyword>
<protein>
    <submittedName>
        <fullName evidence="1">12424_t:CDS:1</fullName>
    </submittedName>
</protein>
<sequence length="40" mass="4674">WEGILYKKNKKELKNPLRVVQQKEVEIVLEATHRSAIGDI</sequence>
<feature type="non-terminal residue" evidence="1">
    <location>
        <position position="1"/>
    </location>
</feature>
<accession>A0A9N9HX97</accession>
<dbReference type="AlphaFoldDB" id="A0A9N9HX97"/>
<comment type="caution">
    <text evidence="1">The sequence shown here is derived from an EMBL/GenBank/DDBJ whole genome shotgun (WGS) entry which is preliminary data.</text>
</comment>
<name>A0A9N9HX97_9GLOM</name>
<gene>
    <name evidence="1" type="ORF">DERYTH_LOCUS13615</name>
</gene>
<dbReference type="EMBL" id="CAJVPY010009686">
    <property type="protein sequence ID" value="CAG8711354.1"/>
    <property type="molecule type" value="Genomic_DNA"/>
</dbReference>
<reference evidence="1" key="1">
    <citation type="submission" date="2021-06" db="EMBL/GenBank/DDBJ databases">
        <authorList>
            <person name="Kallberg Y."/>
            <person name="Tangrot J."/>
            <person name="Rosling A."/>
        </authorList>
    </citation>
    <scope>NUCLEOTIDE SEQUENCE</scope>
    <source>
        <strain evidence="1">MA453B</strain>
    </source>
</reference>
<evidence type="ECO:0000313" key="2">
    <source>
        <dbReference type="Proteomes" id="UP000789405"/>
    </source>
</evidence>
<proteinExistence type="predicted"/>